<organism evidence="2 3">
    <name type="scientific">Armillaria tabescens</name>
    <name type="common">Ringless honey mushroom</name>
    <name type="synonym">Agaricus tabescens</name>
    <dbReference type="NCBI Taxonomy" id="1929756"/>
    <lineage>
        <taxon>Eukaryota</taxon>
        <taxon>Fungi</taxon>
        <taxon>Dikarya</taxon>
        <taxon>Basidiomycota</taxon>
        <taxon>Agaricomycotina</taxon>
        <taxon>Agaricomycetes</taxon>
        <taxon>Agaricomycetidae</taxon>
        <taxon>Agaricales</taxon>
        <taxon>Marasmiineae</taxon>
        <taxon>Physalacriaceae</taxon>
        <taxon>Desarmillaria</taxon>
    </lineage>
</organism>
<gene>
    <name evidence="2" type="ORF">EV420DRAFT_1645315</name>
</gene>
<dbReference type="RefSeq" id="XP_060328473.1">
    <property type="nucleotide sequence ID" value="XM_060477762.1"/>
</dbReference>
<sequence>MVAHTLTIDDSKVLLLKDFNAELNLEVLYALLHGLYTGIVAVTMWNIYTSGNIHPSNVMVCIVMVIISLYVLATIDFTLIWSIGRSAFTVNGKSLGTVFLTVNGPATATLATGITAIVSVILADFTMPVFISGIQGLSASKIETLRDDVLFEKKKITIERHGFSPFQRWYRKIASVKNRQRTIAWKPGKPFVSENLFFRTIDIGCLLPTSLTDSRVQMYATKGLWAYMERYGNTELEDPMTDYWVELNADKRTKKEREMKFCQVAATVLGRNSCFYQVNLCTRALLLDKEVGYVRPFTIILETRKGGKARALFIRSSHYPHYPPSSILNTLPKNVEAPLASTPSASECGVSRTAGASIIQASWPESSSATKTELCVTFGDAKWYRGV</sequence>
<accession>A0AA39N1U6</accession>
<evidence type="ECO:0000256" key="1">
    <source>
        <dbReference type="SAM" id="Phobius"/>
    </source>
</evidence>
<protein>
    <submittedName>
        <fullName evidence="2">Uncharacterized protein</fullName>
    </submittedName>
</protein>
<dbReference type="Proteomes" id="UP001175211">
    <property type="component" value="Unassembled WGS sequence"/>
</dbReference>
<feature type="transmembrane region" description="Helical" evidence="1">
    <location>
        <begin position="60"/>
        <end position="84"/>
    </location>
</feature>
<keyword evidence="1" id="KW-0812">Transmembrane</keyword>
<keyword evidence="1" id="KW-1133">Transmembrane helix</keyword>
<feature type="transmembrane region" description="Helical" evidence="1">
    <location>
        <begin position="27"/>
        <end position="48"/>
    </location>
</feature>
<name>A0AA39N1U6_ARMTA</name>
<dbReference type="AlphaFoldDB" id="A0AA39N1U6"/>
<reference evidence="2" key="1">
    <citation type="submission" date="2023-06" db="EMBL/GenBank/DDBJ databases">
        <authorList>
            <consortium name="Lawrence Berkeley National Laboratory"/>
            <person name="Ahrendt S."/>
            <person name="Sahu N."/>
            <person name="Indic B."/>
            <person name="Wong-Bajracharya J."/>
            <person name="Merenyi Z."/>
            <person name="Ke H.-M."/>
            <person name="Monk M."/>
            <person name="Kocsube S."/>
            <person name="Drula E."/>
            <person name="Lipzen A."/>
            <person name="Balint B."/>
            <person name="Henrissat B."/>
            <person name="Andreopoulos B."/>
            <person name="Martin F.M."/>
            <person name="Harder C.B."/>
            <person name="Rigling D."/>
            <person name="Ford K.L."/>
            <person name="Foster G.D."/>
            <person name="Pangilinan J."/>
            <person name="Papanicolaou A."/>
            <person name="Barry K."/>
            <person name="LaButti K."/>
            <person name="Viragh M."/>
            <person name="Koriabine M."/>
            <person name="Yan M."/>
            <person name="Riley R."/>
            <person name="Champramary S."/>
            <person name="Plett K.L."/>
            <person name="Tsai I.J."/>
            <person name="Slot J."/>
            <person name="Sipos G."/>
            <person name="Plett J."/>
            <person name="Nagy L.G."/>
            <person name="Grigoriev I.V."/>
        </authorList>
    </citation>
    <scope>NUCLEOTIDE SEQUENCE</scope>
    <source>
        <strain evidence="2">CCBAS 213</strain>
    </source>
</reference>
<evidence type="ECO:0000313" key="2">
    <source>
        <dbReference type="EMBL" id="KAK0454085.1"/>
    </source>
</evidence>
<proteinExistence type="predicted"/>
<dbReference type="EMBL" id="JAUEPS010000028">
    <property type="protein sequence ID" value="KAK0454085.1"/>
    <property type="molecule type" value="Genomic_DNA"/>
</dbReference>
<keyword evidence="3" id="KW-1185">Reference proteome</keyword>
<dbReference type="GeneID" id="85361310"/>
<keyword evidence="1" id="KW-0472">Membrane</keyword>
<evidence type="ECO:0000313" key="3">
    <source>
        <dbReference type="Proteomes" id="UP001175211"/>
    </source>
</evidence>
<feature type="transmembrane region" description="Helical" evidence="1">
    <location>
        <begin position="104"/>
        <end position="131"/>
    </location>
</feature>
<comment type="caution">
    <text evidence="2">The sequence shown here is derived from an EMBL/GenBank/DDBJ whole genome shotgun (WGS) entry which is preliminary data.</text>
</comment>